<name>A0A0A5GHD8_9BACI</name>
<protein>
    <submittedName>
        <fullName evidence="1">Uncharacterized protein</fullName>
    </submittedName>
</protein>
<dbReference type="EMBL" id="AVPF01000007">
    <property type="protein sequence ID" value="KGX90495.1"/>
    <property type="molecule type" value="Genomic_DNA"/>
</dbReference>
<keyword evidence="2" id="KW-1185">Reference proteome</keyword>
<accession>A0A0A5GHD8</accession>
<comment type="caution">
    <text evidence="1">The sequence shown here is derived from an EMBL/GenBank/DDBJ whole genome shotgun (WGS) entry which is preliminary data.</text>
</comment>
<sequence length="135" mass="16314">MLFKKRYKKNPKTININEYINYNRTLRDLIELIYLKNSKGNNGLIVKGIKEECFPEELKFVENEIEKVNTESFEEDIFNKSSTELYAQFEAKAKKEFNYSIAESRLEQLFTLFTMNYVFSTYKNRRFRRFLGIKK</sequence>
<dbReference type="RefSeq" id="WP_027448491.1">
    <property type="nucleotide sequence ID" value="NZ_AVPF01000007.1"/>
</dbReference>
<organism evidence="1 2">
    <name type="scientific">Pontibacillus marinus BH030004 = DSM 16465</name>
    <dbReference type="NCBI Taxonomy" id="1385511"/>
    <lineage>
        <taxon>Bacteria</taxon>
        <taxon>Bacillati</taxon>
        <taxon>Bacillota</taxon>
        <taxon>Bacilli</taxon>
        <taxon>Bacillales</taxon>
        <taxon>Bacillaceae</taxon>
        <taxon>Pontibacillus</taxon>
    </lineage>
</organism>
<dbReference type="OrthoDB" id="2972441at2"/>
<dbReference type="Proteomes" id="UP000030403">
    <property type="component" value="Unassembled WGS sequence"/>
</dbReference>
<evidence type="ECO:0000313" key="1">
    <source>
        <dbReference type="EMBL" id="KGX90495.1"/>
    </source>
</evidence>
<reference evidence="1 2" key="1">
    <citation type="submission" date="2013-08" db="EMBL/GenBank/DDBJ databases">
        <authorList>
            <person name="Huang J."/>
            <person name="Wang G."/>
        </authorList>
    </citation>
    <scope>NUCLEOTIDE SEQUENCE [LARGE SCALE GENOMIC DNA]</scope>
    <source>
        <strain evidence="1 2">BH030004</strain>
    </source>
</reference>
<proteinExistence type="predicted"/>
<evidence type="ECO:0000313" key="2">
    <source>
        <dbReference type="Proteomes" id="UP000030403"/>
    </source>
</evidence>
<dbReference type="STRING" id="1385511.GCA_000425225_01622"/>
<dbReference type="AlphaFoldDB" id="A0A0A5GHD8"/>
<gene>
    <name evidence="1" type="ORF">N783_16710</name>
</gene>